<dbReference type="RefSeq" id="WP_015641848.1">
    <property type="nucleotide sequence ID" value="NC_021219.1"/>
</dbReference>
<dbReference type="AlphaFoldDB" id="R4PLC4"/>
<proteinExistence type="predicted"/>
<dbReference type="HOGENOM" id="CLU_1406486_0_0_0"/>
<reference evidence="1 2" key="1">
    <citation type="journal article" date="2013" name="Nat. Biotechnol.">
        <title>Genome sequences of rare, uncultured bacteria obtained by differential coverage binning of multiple metagenomes.</title>
        <authorList>
            <person name="Albertsen M."/>
            <person name="Hugenholtz P."/>
            <person name="Skarshewski A."/>
            <person name="Nielsen K.L."/>
            <person name="Tyson G.W."/>
            <person name="Nielsen P.H."/>
        </authorList>
    </citation>
    <scope>NUCLEOTIDE SEQUENCE [LARGE SCALE GENOMIC DNA]</scope>
    <source>
        <strain evidence="1">TM71</strain>
    </source>
</reference>
<keyword evidence="2" id="KW-1185">Reference proteome</keyword>
<dbReference type="KEGG" id="saal:L336_0693"/>
<sequence length="193" mass="22100">MDTFYVVAEMTYKGNDLGVSVDTNASDGKQSKAFVMIALGFLLRVGLTLSGKYQKEYLRFMEGGVQGVHDAMDYFEYQYCAVHKIDRVGVLDGRIARPDREISFYMHAIEGGSHTTKYRQEGFRVFDRRVELDALLGALLLADYVFARHSEQPLFAEDYDIAIKYLASNVVHNRYKMSVTEELKLIDEIAYEF</sequence>
<name>R4PLC4_9BACT</name>
<gene>
    <name evidence="1" type="ORF">L336_0693</name>
</gene>
<dbReference type="EMBL" id="CP005957">
    <property type="protein sequence ID" value="AGL62398.1"/>
    <property type="molecule type" value="Genomic_DNA"/>
</dbReference>
<dbReference type="Proteomes" id="UP000013893">
    <property type="component" value="Chromosome"/>
</dbReference>
<protein>
    <submittedName>
        <fullName evidence="1">Uncharacterized protein</fullName>
    </submittedName>
</protein>
<organism evidence="1 2">
    <name type="scientific">Candidatus Saccharimonas aalborgensis</name>
    <dbReference type="NCBI Taxonomy" id="1332188"/>
    <lineage>
        <taxon>Bacteria</taxon>
        <taxon>Candidatus Saccharimonadota</taxon>
        <taxon>Candidatus Saccharimonadia</taxon>
        <taxon>Candidatus Saccharimonadales</taxon>
        <taxon>Candidatus Saccharimonadaceae</taxon>
        <taxon>Candidatus Saccharimonas</taxon>
    </lineage>
</organism>
<accession>R4PLC4</accession>
<evidence type="ECO:0000313" key="2">
    <source>
        <dbReference type="Proteomes" id="UP000013893"/>
    </source>
</evidence>
<evidence type="ECO:0000313" key="1">
    <source>
        <dbReference type="EMBL" id="AGL62398.1"/>
    </source>
</evidence>